<dbReference type="RefSeq" id="XP_004357937.1">
    <property type="nucleotide sequence ID" value="XM_004357880.1"/>
</dbReference>
<dbReference type="InterPro" id="IPR008969">
    <property type="entry name" value="CarboxyPept-like_regulatory"/>
</dbReference>
<feature type="domain" description="SD-repeat containing protein B" evidence="4">
    <location>
        <begin position="1388"/>
        <end position="1469"/>
    </location>
</feature>
<dbReference type="Pfam" id="PF13620">
    <property type="entry name" value="CarboxypepD_reg"/>
    <property type="match status" value="4"/>
</dbReference>
<dbReference type="GO" id="GO:0005576">
    <property type="term" value="C:extracellular region"/>
    <property type="evidence" value="ECO:0007669"/>
    <property type="project" value="UniProtKB-SubCell"/>
</dbReference>
<keyword evidence="3" id="KW-0732">Signal</keyword>
<evidence type="ECO:0000313" key="5">
    <source>
        <dbReference type="EMBL" id="EGG19643.1"/>
    </source>
</evidence>
<dbReference type="PANTHER" id="PTHR23303:SF14">
    <property type="entry name" value="BOS COMPLEX SUBUNIT NOMO1-RELATED"/>
    <property type="match status" value="1"/>
</dbReference>
<dbReference type="GeneID" id="14871780"/>
<reference evidence="6" key="1">
    <citation type="journal article" date="2011" name="Genome Res.">
        <title>Phylogeny-wide analysis of social amoeba genomes highlights ancient origins for complex intercellular communication.</title>
        <authorList>
            <person name="Heidel A.J."/>
            <person name="Lawal H.M."/>
            <person name="Felder M."/>
            <person name="Schilde C."/>
            <person name="Helps N.R."/>
            <person name="Tunggal B."/>
            <person name="Rivero F."/>
            <person name="John U."/>
            <person name="Schleicher M."/>
            <person name="Eichinger L."/>
            <person name="Platzer M."/>
            <person name="Noegel A.A."/>
            <person name="Schaap P."/>
            <person name="Gloeckner G."/>
        </authorList>
    </citation>
    <scope>NUCLEOTIDE SEQUENCE [LARGE SCALE GENOMIC DNA]</scope>
    <source>
        <strain evidence="6">SH3</strain>
    </source>
</reference>
<dbReference type="GO" id="GO:0005789">
    <property type="term" value="C:endoplasmic reticulum membrane"/>
    <property type="evidence" value="ECO:0007669"/>
    <property type="project" value="TreeGrafter"/>
</dbReference>
<organism evidence="5 6">
    <name type="scientific">Cavenderia fasciculata</name>
    <name type="common">Slime mold</name>
    <name type="synonym">Dictyostelium fasciculatum</name>
    <dbReference type="NCBI Taxonomy" id="261658"/>
    <lineage>
        <taxon>Eukaryota</taxon>
        <taxon>Amoebozoa</taxon>
        <taxon>Evosea</taxon>
        <taxon>Eumycetozoa</taxon>
        <taxon>Dictyostelia</taxon>
        <taxon>Acytosteliales</taxon>
        <taxon>Cavenderiaceae</taxon>
        <taxon>Cavenderia</taxon>
    </lineage>
</organism>
<evidence type="ECO:0000256" key="2">
    <source>
        <dbReference type="ARBA" id="ARBA00022525"/>
    </source>
</evidence>
<dbReference type="InterPro" id="IPR013783">
    <property type="entry name" value="Ig-like_fold"/>
</dbReference>
<accession>F4PXY3</accession>
<sequence length="1772" mass="195205">MTIFDDNNDDDDWADVGLLEGHTYYITVPNPPSYLDWSPQGAVKTQQSIFDSNGKTPNFQLSGPYTIIATGECGSFKRQTQPIYGGLTCRYPLNATLNIKLIIDNNNDVALNVNKEARDVYGNLYSHQPTTSADYDIYQYYNHVPGWYQANITGRPEFYEFLPTITSSDNSSSVGFLTEPFKTTNFGTAPGSNPPSKPATQCSTNYVVGLTIRMYDASSRMSGRINTTNGDPMANINVTLIPDDPNYPTVTVLTDSNGMYSFDPVRPGVYTISVFEQDYQITKGYKPIATVSTTKQFRIDPLNDKDWIENWSNSTAPTRFVNNNFNFTIACQSIPDAVELYTVLFYDPYGNGTYSAANGSPSNLDINLYDTNSSAILQTQTTNSTGGVMWTGLIEGHSYYIKVPNPPSYLAWSPQGAANTQQSYFDASGKTPNFQLSGPYEPIKTTVCRNYKLATRPIYGGLKCPSQLNTTLIVTVYLDNNRDNLVQPDEGMLNANHSTSGLLVTLISEANSKEAMDSLGKTYNKTPTVDGNTKVYYYYNHVSGWYHLNMTGRPEYFEFSTPTKSNDDSNSTRFLTEPFRTDTFGTTPGSIPPAKPAYRCITNYAVGVGVRIFDASSRISGRINNTSGSPMPDATVTITPDNPAYPSITVQTDENGMYSFDSLRPGTYTISVVEEDHQLSSGYKPIASTTNTKQFKIDPANDKDWVEDWSNNTRFINNNFNFSLACQPIPDAIELNTIIFYDPNTNGAYNAANGGPSNIVVNLYDTNSTAILQTQTTNSTGGVTWTGLLEGHSYYMKVPNPPTWLKWSPQGSSSYFDATGTTPTFSLSGPYQAIKTATCRTYKRETDAIYGGLACPSPINATLSVLVFIDNDQDGSIDLEESISATLYSAATNLEAKDTFGKTYSKLPMDSDGKYFYYYNHVPAWYYVNMTGRPDFYGFVSAIHSNDDSGSIRFLTEPFKTDTFGTTSLARSNRPTKPADHCSANYIIGYTIRLYDASSRIAGRIQTYSAANGGPSNIVVNIYDTNSTAILQTQTTNSTGGVKWTGLLEGHTYYIKVPNPPSWLVWSPQSSTSYFDATGKTPNFKFSGPYKPISTVGCRSNKRLPDLINGGLRCPTQLNATLIVTVSIDNNRDNILQPEESMLKANHSTSELLITLISELNSKEAKDSFGNAYNKTPSTSSTTKVYYFYNHVGGWHHLNMTGRPEYFEFSTPIKSNDDSNSTRFLTEPFRTDNFGTNPGSIPPAKPADRCITNYAVGVNVRLYDASSRISGRITSPTGSPIPDAAVFILPDNPAYPLLSVETDANGAYSITPIRPGVYSITVAKEDYILTSGYKPIASTATTVQFRIDPLNDKDWVQNWSGNTRFINSNFNFNLTCRVVPDTVELYTVIFYDPNTNGAYSAANGGPSDIVVNLYDTNSSAILQTRTTNSTGGVMWSGLLEGHTYYVQVPNRPSWLVWSPQGAINTQQSSFDSAGKSPNFQLSGPYQTIGTVGCITTKRATRPVYGGLACPYPINATLIVLVFIDNDRDSVIDLEESMLRANHSVSGISATLYSAATNNEARDVYGNTYSKTPVDSDGKYFYYYNHVPAWYYVNMTGRPEFFEFVSAIHSNDDPSSYRFLSEPFKTDTFGTTPVSNRPTKPADRCSSNYVIGVAVRIFDSSSRITSRVADTNGNAIANAQIKLTPENTYYPTLSATTDANGQYTLSGIRPGIYSISVTASGWKHNNSGYKPIAAGSTSTGLFRISPATDKDWVENWSGNSRFINTQFNYVMTK</sequence>
<protein>
    <recommendedName>
        <fullName evidence="4">SD-repeat containing protein B domain-containing protein</fullName>
    </recommendedName>
</protein>
<dbReference type="InterPro" id="IPR033764">
    <property type="entry name" value="Sdr_B"/>
</dbReference>
<dbReference type="SUPFAM" id="SSF49478">
    <property type="entry name" value="Cna protein B-type domain"/>
    <property type="match status" value="1"/>
</dbReference>
<dbReference type="Gene3D" id="2.60.40.10">
    <property type="entry name" value="Immunoglobulins"/>
    <property type="match status" value="5"/>
</dbReference>
<keyword evidence="2" id="KW-0964">Secreted</keyword>
<dbReference type="Proteomes" id="UP000007797">
    <property type="component" value="Unassembled WGS sequence"/>
</dbReference>
<dbReference type="SUPFAM" id="SSF49464">
    <property type="entry name" value="Carboxypeptidase regulatory domain-like"/>
    <property type="match status" value="3"/>
</dbReference>
<evidence type="ECO:0000256" key="3">
    <source>
        <dbReference type="ARBA" id="ARBA00022729"/>
    </source>
</evidence>
<comment type="subcellular location">
    <subcellularLocation>
        <location evidence="1">Secreted</location>
    </subcellularLocation>
</comment>
<evidence type="ECO:0000259" key="4">
    <source>
        <dbReference type="Pfam" id="PF17210"/>
    </source>
</evidence>
<gene>
    <name evidence="5" type="ORF">DFA_00221</name>
</gene>
<feature type="domain" description="SD-repeat containing protein B" evidence="4">
    <location>
        <begin position="738"/>
        <end position="812"/>
    </location>
</feature>
<keyword evidence="6" id="KW-1185">Reference proteome</keyword>
<proteinExistence type="predicted"/>
<dbReference type="SUPFAM" id="SSF117074">
    <property type="entry name" value="Hypothetical protein PA1324"/>
    <property type="match status" value="3"/>
</dbReference>
<dbReference type="Gene3D" id="2.60.40.1120">
    <property type="entry name" value="Carboxypeptidase-like, regulatory domain"/>
    <property type="match status" value="3"/>
</dbReference>
<dbReference type="PANTHER" id="PTHR23303">
    <property type="entry name" value="CARBOXYPEPTIDASE REGULATORY REGION-CONTAINING"/>
    <property type="match status" value="1"/>
</dbReference>
<dbReference type="KEGG" id="dfa:DFA_00221"/>
<dbReference type="OMA" id="TKWMSGS"/>
<evidence type="ECO:0000256" key="1">
    <source>
        <dbReference type="ARBA" id="ARBA00004613"/>
    </source>
</evidence>
<dbReference type="EMBL" id="GL883014">
    <property type="protein sequence ID" value="EGG19643.1"/>
    <property type="molecule type" value="Genomic_DNA"/>
</dbReference>
<evidence type="ECO:0000313" key="6">
    <source>
        <dbReference type="Proteomes" id="UP000007797"/>
    </source>
</evidence>
<dbReference type="Pfam" id="PF17210">
    <property type="entry name" value="SdrD_B"/>
    <property type="match status" value="2"/>
</dbReference>
<name>F4PXY3_CACFS</name>
<dbReference type="InterPro" id="IPR051417">
    <property type="entry name" value="SDr/BOS_complex"/>
</dbReference>